<comment type="caution">
    <text evidence="9">The sequence shown here is derived from an EMBL/GenBank/DDBJ whole genome shotgun (WGS) entry which is preliminary data.</text>
</comment>
<dbReference type="GO" id="GO:0004984">
    <property type="term" value="F:olfactory receptor activity"/>
    <property type="evidence" value="ECO:0007669"/>
    <property type="project" value="InterPro"/>
</dbReference>
<sequence length="104" mass="12198">MDCCIIIIGTVLVLYLNFYVGQKLLDHSNAIFEELRQVPFNNLTIKTQKMLLFMIMRSMKPCVLSIGGMYHVRQENCYTADYIIDRRHKSTQLRAKLHFVEKLA</sequence>
<keyword evidence="10" id="KW-1185">Reference proteome</keyword>
<evidence type="ECO:0000256" key="5">
    <source>
        <dbReference type="ARBA" id="ARBA00022989"/>
    </source>
</evidence>
<keyword evidence="8" id="KW-0807">Transducer</keyword>
<dbReference type="GO" id="GO:0016020">
    <property type="term" value="C:membrane"/>
    <property type="evidence" value="ECO:0007669"/>
    <property type="project" value="UniProtKB-SubCell"/>
</dbReference>
<organism evidence="9 10">
    <name type="scientific">Vespula germanica</name>
    <name type="common">German yellow jacket</name>
    <name type="synonym">Paravespula germanica</name>
    <dbReference type="NCBI Taxonomy" id="30212"/>
    <lineage>
        <taxon>Eukaryota</taxon>
        <taxon>Metazoa</taxon>
        <taxon>Ecdysozoa</taxon>
        <taxon>Arthropoda</taxon>
        <taxon>Hexapoda</taxon>
        <taxon>Insecta</taxon>
        <taxon>Pterygota</taxon>
        <taxon>Neoptera</taxon>
        <taxon>Endopterygota</taxon>
        <taxon>Hymenoptera</taxon>
        <taxon>Apocrita</taxon>
        <taxon>Aculeata</taxon>
        <taxon>Vespoidea</taxon>
        <taxon>Vespidae</taxon>
        <taxon>Vespinae</taxon>
        <taxon>Vespula</taxon>
    </lineage>
</organism>
<evidence type="ECO:0000256" key="3">
    <source>
        <dbReference type="ARBA" id="ARBA00022692"/>
    </source>
</evidence>
<evidence type="ECO:0000256" key="8">
    <source>
        <dbReference type="ARBA" id="ARBA00023224"/>
    </source>
</evidence>
<keyword evidence="2" id="KW-0716">Sensory transduction</keyword>
<dbReference type="GO" id="GO:0005549">
    <property type="term" value="F:odorant binding"/>
    <property type="evidence" value="ECO:0007669"/>
    <property type="project" value="InterPro"/>
</dbReference>
<evidence type="ECO:0000256" key="6">
    <source>
        <dbReference type="ARBA" id="ARBA00023136"/>
    </source>
</evidence>
<keyword evidence="6" id="KW-0472">Membrane</keyword>
<dbReference type="GO" id="GO:0007165">
    <property type="term" value="P:signal transduction"/>
    <property type="evidence" value="ECO:0007669"/>
    <property type="project" value="UniProtKB-KW"/>
</dbReference>
<evidence type="ECO:0000256" key="1">
    <source>
        <dbReference type="ARBA" id="ARBA00004141"/>
    </source>
</evidence>
<keyword evidence="4" id="KW-0552">Olfaction</keyword>
<dbReference type="AlphaFoldDB" id="A0A834MY02"/>
<dbReference type="Proteomes" id="UP000617340">
    <property type="component" value="Unassembled WGS sequence"/>
</dbReference>
<dbReference type="Pfam" id="PF02949">
    <property type="entry name" value="7tm_6"/>
    <property type="match status" value="1"/>
</dbReference>
<dbReference type="EMBL" id="JACSDZ010000013">
    <property type="protein sequence ID" value="KAF7388655.1"/>
    <property type="molecule type" value="Genomic_DNA"/>
</dbReference>
<accession>A0A834MY02</accession>
<evidence type="ECO:0000256" key="2">
    <source>
        <dbReference type="ARBA" id="ARBA00022606"/>
    </source>
</evidence>
<comment type="subcellular location">
    <subcellularLocation>
        <location evidence="1">Membrane</location>
        <topology evidence="1">Multi-pass membrane protein</topology>
    </subcellularLocation>
</comment>
<reference evidence="9" key="1">
    <citation type="journal article" date="2020" name="G3 (Bethesda)">
        <title>High-Quality Assemblies for Three Invasive Social Wasps from the &lt;i&gt;Vespula&lt;/i&gt; Genus.</title>
        <authorList>
            <person name="Harrop T.W.R."/>
            <person name="Guhlin J."/>
            <person name="McLaughlin G.M."/>
            <person name="Permina E."/>
            <person name="Stockwell P."/>
            <person name="Gilligan J."/>
            <person name="Le Lec M.F."/>
            <person name="Gruber M.A.M."/>
            <person name="Quinn O."/>
            <person name="Lovegrove M."/>
            <person name="Duncan E.J."/>
            <person name="Remnant E.J."/>
            <person name="Van Eeckhoven J."/>
            <person name="Graham B."/>
            <person name="Knapp R.A."/>
            <person name="Langford K.W."/>
            <person name="Kronenberg Z."/>
            <person name="Press M.O."/>
            <person name="Eacker S.M."/>
            <person name="Wilson-Rankin E.E."/>
            <person name="Purcell J."/>
            <person name="Lester P.J."/>
            <person name="Dearden P.K."/>
        </authorList>
    </citation>
    <scope>NUCLEOTIDE SEQUENCE</scope>
    <source>
        <strain evidence="9">Linc-1</strain>
    </source>
</reference>
<keyword evidence="7" id="KW-0675">Receptor</keyword>
<proteinExistence type="predicted"/>
<evidence type="ECO:0000256" key="7">
    <source>
        <dbReference type="ARBA" id="ARBA00023170"/>
    </source>
</evidence>
<name>A0A834MY02_VESGE</name>
<gene>
    <name evidence="9" type="ORF">HZH68_012597</name>
</gene>
<keyword evidence="5" id="KW-1133">Transmembrane helix</keyword>
<evidence type="ECO:0000256" key="4">
    <source>
        <dbReference type="ARBA" id="ARBA00022725"/>
    </source>
</evidence>
<dbReference type="InterPro" id="IPR004117">
    <property type="entry name" value="7tm6_olfct_rcpt"/>
</dbReference>
<keyword evidence="3" id="KW-0812">Transmembrane</keyword>
<protein>
    <submittedName>
        <fullName evidence="9">Uncharacterized protein</fullName>
    </submittedName>
</protein>
<evidence type="ECO:0000313" key="9">
    <source>
        <dbReference type="EMBL" id="KAF7388655.1"/>
    </source>
</evidence>
<evidence type="ECO:0000313" key="10">
    <source>
        <dbReference type="Proteomes" id="UP000617340"/>
    </source>
</evidence>